<dbReference type="Proteomes" id="UP000694501">
    <property type="component" value="Unassembled WGS sequence"/>
</dbReference>
<keyword evidence="1" id="KW-0677">Repeat</keyword>
<sequence>MRTEHLLLALLEDPTLPGPATLRRLGITEQAARREVTLLDSPGGPLAQEDAAAPASLGIDVEEVRRRAEQSLGAGALEEPVPRRGRLGLLRRGRRPGAGHLPFTRPAKQALELSLREAVRRGDRSIGTEHLLLGLLDEADRRTAALLGRFGTDPATLRAEILEDLAAKAD</sequence>
<dbReference type="AlphaFoldDB" id="A0A949JIF7"/>
<evidence type="ECO:0000313" key="4">
    <source>
        <dbReference type="Proteomes" id="UP000694501"/>
    </source>
</evidence>
<dbReference type="Pfam" id="PF02861">
    <property type="entry name" value="Clp_N"/>
    <property type="match status" value="1"/>
</dbReference>
<keyword evidence="4" id="KW-1185">Reference proteome</keyword>
<dbReference type="EMBL" id="JAELVF020000004">
    <property type="protein sequence ID" value="MBU7600572.1"/>
    <property type="molecule type" value="Genomic_DNA"/>
</dbReference>
<dbReference type="SUPFAM" id="SSF81923">
    <property type="entry name" value="Double Clp-N motif"/>
    <property type="match status" value="1"/>
</dbReference>
<dbReference type="InterPro" id="IPR036628">
    <property type="entry name" value="Clp_N_dom_sf"/>
</dbReference>
<name>A0A949JIF7_9ACTN</name>
<gene>
    <name evidence="3" type="ORF">JGS22_023810</name>
</gene>
<feature type="domain" description="Clp R" evidence="2">
    <location>
        <begin position="1"/>
        <end position="168"/>
    </location>
</feature>
<protein>
    <submittedName>
        <fullName evidence="3">Peptidase</fullName>
    </submittedName>
</protein>
<evidence type="ECO:0000313" key="3">
    <source>
        <dbReference type="EMBL" id="MBU7600572.1"/>
    </source>
</evidence>
<comment type="caution">
    <text evidence="3">The sequence shown here is derived from an EMBL/GenBank/DDBJ whole genome shotgun (WGS) entry which is preliminary data.</text>
</comment>
<organism evidence="3 4">
    <name type="scientific">Streptomyces tardus</name>
    <dbReference type="NCBI Taxonomy" id="2780544"/>
    <lineage>
        <taxon>Bacteria</taxon>
        <taxon>Bacillati</taxon>
        <taxon>Actinomycetota</taxon>
        <taxon>Actinomycetes</taxon>
        <taxon>Kitasatosporales</taxon>
        <taxon>Streptomycetaceae</taxon>
        <taxon>Streptomyces</taxon>
    </lineage>
</organism>
<evidence type="ECO:0000259" key="2">
    <source>
        <dbReference type="PROSITE" id="PS51903"/>
    </source>
</evidence>
<reference evidence="3" key="1">
    <citation type="submission" date="2021-06" db="EMBL/GenBank/DDBJ databases">
        <title>Sequencing of actinobacteria type strains.</title>
        <authorList>
            <person name="Nguyen G.-S."/>
            <person name="Wentzel A."/>
        </authorList>
    </citation>
    <scope>NUCLEOTIDE SEQUENCE</scope>
    <source>
        <strain evidence="3">P38-E01</strain>
    </source>
</reference>
<evidence type="ECO:0000256" key="1">
    <source>
        <dbReference type="PROSITE-ProRule" id="PRU01251"/>
    </source>
</evidence>
<proteinExistence type="predicted"/>
<accession>A0A949JIF7</accession>
<dbReference type="InterPro" id="IPR004176">
    <property type="entry name" value="Clp_R_N"/>
</dbReference>
<dbReference type="Gene3D" id="1.10.1780.10">
    <property type="entry name" value="Clp, N-terminal domain"/>
    <property type="match status" value="2"/>
</dbReference>
<dbReference type="PROSITE" id="PS51903">
    <property type="entry name" value="CLP_R"/>
    <property type="match status" value="1"/>
</dbReference>